<feature type="compositionally biased region" description="Polar residues" evidence="1">
    <location>
        <begin position="165"/>
        <end position="175"/>
    </location>
</feature>
<proteinExistence type="predicted"/>
<feature type="compositionally biased region" description="Polar residues" evidence="1">
    <location>
        <begin position="48"/>
        <end position="71"/>
    </location>
</feature>
<reference evidence="2 3" key="1">
    <citation type="submission" date="2018-11" db="EMBL/GenBank/DDBJ databases">
        <authorList>
            <consortium name="Pathogen Informatics"/>
        </authorList>
    </citation>
    <scope>NUCLEOTIDE SEQUENCE [LARGE SCALE GENOMIC DNA]</scope>
</reference>
<name>A0A3P7NZ45_DIBLA</name>
<evidence type="ECO:0008006" key="4">
    <source>
        <dbReference type="Google" id="ProtNLM"/>
    </source>
</evidence>
<accession>A0A3P7NZ45</accession>
<gene>
    <name evidence="2" type="ORF">DILT_LOCUS9333</name>
</gene>
<feature type="compositionally biased region" description="Basic and acidic residues" evidence="1">
    <location>
        <begin position="189"/>
        <end position="200"/>
    </location>
</feature>
<evidence type="ECO:0000313" key="2">
    <source>
        <dbReference type="EMBL" id="VDN13502.1"/>
    </source>
</evidence>
<feature type="region of interest" description="Disordered" evidence="1">
    <location>
        <begin position="16"/>
        <end position="119"/>
    </location>
</feature>
<dbReference type="EMBL" id="UYRU01056568">
    <property type="protein sequence ID" value="VDN13502.1"/>
    <property type="molecule type" value="Genomic_DNA"/>
</dbReference>
<organism evidence="2 3">
    <name type="scientific">Dibothriocephalus latus</name>
    <name type="common">Fish tapeworm</name>
    <name type="synonym">Diphyllobothrium latum</name>
    <dbReference type="NCBI Taxonomy" id="60516"/>
    <lineage>
        <taxon>Eukaryota</taxon>
        <taxon>Metazoa</taxon>
        <taxon>Spiralia</taxon>
        <taxon>Lophotrochozoa</taxon>
        <taxon>Platyhelminthes</taxon>
        <taxon>Cestoda</taxon>
        <taxon>Eucestoda</taxon>
        <taxon>Diphyllobothriidea</taxon>
        <taxon>Diphyllobothriidae</taxon>
        <taxon>Dibothriocephalus</taxon>
    </lineage>
</organism>
<dbReference type="OrthoDB" id="10551731at2759"/>
<feature type="compositionally biased region" description="Low complexity" evidence="1">
    <location>
        <begin position="76"/>
        <end position="87"/>
    </location>
</feature>
<evidence type="ECO:0000256" key="1">
    <source>
        <dbReference type="SAM" id="MobiDB-lite"/>
    </source>
</evidence>
<sequence length="227" mass="24781">MIPQLILPLSTSTLLEKREDAQADDLPSVGGSPSKEGVSKYPLPPNPVTDNDQLNAENTMTDPVQPSSHNGPTDPAAQDAVVASSDSLENSTPEKLGKTLTPRNVLKPPPPSPVSRTQTCTQCYDYYRAIGYTEVETRERIGRTGHKHSHLKDVTPSTPKGFWNLTLSSQPNTEKASPAGDENAALPAAREKKPDGEQGRYSRSLRRRRPLHFPGEEAKPAPSRRSR</sequence>
<feature type="region of interest" description="Disordered" evidence="1">
    <location>
        <begin position="143"/>
        <end position="227"/>
    </location>
</feature>
<protein>
    <recommendedName>
        <fullName evidence="4">DNA endonuclease activator Ctp1 C-terminal domain-containing protein</fullName>
    </recommendedName>
</protein>
<dbReference type="AlphaFoldDB" id="A0A3P7NZ45"/>
<keyword evidence="3" id="KW-1185">Reference proteome</keyword>
<dbReference type="Proteomes" id="UP000281553">
    <property type="component" value="Unassembled WGS sequence"/>
</dbReference>
<evidence type="ECO:0000313" key="3">
    <source>
        <dbReference type="Proteomes" id="UP000281553"/>
    </source>
</evidence>